<evidence type="ECO:0000256" key="6">
    <source>
        <dbReference type="ARBA" id="ARBA00023136"/>
    </source>
</evidence>
<dbReference type="EMBL" id="VIVQ01000003">
    <property type="protein sequence ID" value="TWE09474.1"/>
    <property type="molecule type" value="Genomic_DNA"/>
</dbReference>
<dbReference type="Pfam" id="PF02397">
    <property type="entry name" value="Bac_transf"/>
    <property type="match status" value="1"/>
</dbReference>
<dbReference type="GO" id="GO:0016780">
    <property type="term" value="F:phosphotransferase activity, for other substituted phosphate groups"/>
    <property type="evidence" value="ECO:0007669"/>
    <property type="project" value="TreeGrafter"/>
</dbReference>
<evidence type="ECO:0000256" key="5">
    <source>
        <dbReference type="ARBA" id="ARBA00022989"/>
    </source>
</evidence>
<name>A0A561E1J0_9MICO</name>
<evidence type="ECO:0000256" key="4">
    <source>
        <dbReference type="ARBA" id="ARBA00022692"/>
    </source>
</evidence>
<feature type="transmembrane region" description="Helical" evidence="7">
    <location>
        <begin position="109"/>
        <end position="126"/>
    </location>
</feature>
<keyword evidence="4 7" id="KW-0812">Transmembrane</keyword>
<dbReference type="Proteomes" id="UP000318297">
    <property type="component" value="Unassembled WGS sequence"/>
</dbReference>
<dbReference type="PANTHER" id="PTHR30576:SF10">
    <property type="entry name" value="SLL5057 PROTEIN"/>
    <property type="match status" value="1"/>
</dbReference>
<sequence>MWGHRVAQSPTTTAGLNVAATSRADWRTKIELATRLCDLTAIAIAMTMAVLVRFGSTEHAPVYGLTSVDYTSASLALIIAWMVSLHAVQAYRPELIGVGADEYARVLRATFWTFGVVAIVSMIFKLDIARGYLAVALPTGLVLLLLERALLRYVVVRKRVRGKLSERALIIGAAPEVRRAARAIRRNPAAGYVVHAVSVASADGPDFELADGQRIVNIGPIIDAGAAAYSVGADVLIVAGQSTVRPREMREYGWQLEGTPIKLVLASSMIDVAGPRIHRRPIEGLPLMAVESPHYAGTKFLVKRTMDVVLSGLALIVLSPVFAAIAIAIHREDHGPVMFRQTRVGMNGKLFRITKFRSMVVDAEALRATLTSDVQDGVLFKQRSDPRITRTGRFIRGYSLDELPQLLDVFLGHMSLVGPRPPLPEEVSQYADHVRRRLNVKPGVTGPWQVGGRSNLTWEETVQKDLYYVENWSVVGDISIMIRTVRAVLQRDGAY</sequence>
<dbReference type="GO" id="GO:0016020">
    <property type="term" value="C:membrane"/>
    <property type="evidence" value="ECO:0007669"/>
    <property type="project" value="UniProtKB-SubCell"/>
</dbReference>
<dbReference type="InterPro" id="IPR017475">
    <property type="entry name" value="EPS_sugar_tfrase"/>
</dbReference>
<dbReference type="PANTHER" id="PTHR30576">
    <property type="entry name" value="COLANIC BIOSYNTHESIS UDP-GLUCOSE LIPID CARRIER TRANSFERASE"/>
    <property type="match status" value="1"/>
</dbReference>
<keyword evidence="3 9" id="KW-0808">Transferase</keyword>
<gene>
    <name evidence="9" type="ORF">BKA23_3177</name>
</gene>
<evidence type="ECO:0000256" key="7">
    <source>
        <dbReference type="SAM" id="Phobius"/>
    </source>
</evidence>
<proteinExistence type="inferred from homology"/>
<evidence type="ECO:0000256" key="1">
    <source>
        <dbReference type="ARBA" id="ARBA00004141"/>
    </source>
</evidence>
<comment type="caution">
    <text evidence="9">The sequence shown here is derived from an EMBL/GenBank/DDBJ whole genome shotgun (WGS) entry which is preliminary data.</text>
</comment>
<feature type="domain" description="Bacterial sugar transferase" evidence="8">
    <location>
        <begin position="303"/>
        <end position="490"/>
    </location>
</feature>
<evidence type="ECO:0000313" key="10">
    <source>
        <dbReference type="Proteomes" id="UP000318297"/>
    </source>
</evidence>
<comment type="subcellular location">
    <subcellularLocation>
        <location evidence="1">Membrane</location>
        <topology evidence="1">Multi-pass membrane protein</topology>
    </subcellularLocation>
</comment>
<dbReference type="AlphaFoldDB" id="A0A561E1J0"/>
<keyword evidence="6 7" id="KW-0472">Membrane</keyword>
<evidence type="ECO:0000256" key="2">
    <source>
        <dbReference type="ARBA" id="ARBA00006464"/>
    </source>
</evidence>
<protein>
    <submittedName>
        <fullName evidence="9">Undecaprenyl-phosphate galactose phosphotransferase WbaP/exopolysaccharide biosynthesis polyprenyl glycosylphosphotransferase</fullName>
    </submittedName>
</protein>
<accession>A0A561E1J0</accession>
<feature type="transmembrane region" description="Helical" evidence="7">
    <location>
        <begin position="308"/>
        <end position="329"/>
    </location>
</feature>
<evidence type="ECO:0000256" key="3">
    <source>
        <dbReference type="ARBA" id="ARBA00022679"/>
    </source>
</evidence>
<evidence type="ECO:0000313" key="9">
    <source>
        <dbReference type="EMBL" id="TWE09474.1"/>
    </source>
</evidence>
<feature type="transmembrane region" description="Helical" evidence="7">
    <location>
        <begin position="132"/>
        <end position="151"/>
    </location>
</feature>
<organism evidence="9 10">
    <name type="scientific">Rudaeicoccus suwonensis</name>
    <dbReference type="NCBI Taxonomy" id="657409"/>
    <lineage>
        <taxon>Bacteria</taxon>
        <taxon>Bacillati</taxon>
        <taxon>Actinomycetota</taxon>
        <taxon>Actinomycetes</taxon>
        <taxon>Micrococcales</taxon>
        <taxon>Dermacoccaceae</taxon>
        <taxon>Rudaeicoccus</taxon>
    </lineage>
</organism>
<dbReference type="InterPro" id="IPR003362">
    <property type="entry name" value="Bact_transf"/>
</dbReference>
<evidence type="ECO:0000259" key="8">
    <source>
        <dbReference type="Pfam" id="PF02397"/>
    </source>
</evidence>
<feature type="transmembrane region" description="Helical" evidence="7">
    <location>
        <begin position="68"/>
        <end position="88"/>
    </location>
</feature>
<reference evidence="9 10" key="1">
    <citation type="submission" date="2019-06" db="EMBL/GenBank/DDBJ databases">
        <title>Sequencing the genomes of 1000 actinobacteria strains.</title>
        <authorList>
            <person name="Klenk H.-P."/>
        </authorList>
    </citation>
    <scope>NUCLEOTIDE SEQUENCE [LARGE SCALE GENOMIC DNA]</scope>
    <source>
        <strain evidence="9 10">DSM 19560</strain>
    </source>
</reference>
<keyword evidence="10" id="KW-1185">Reference proteome</keyword>
<comment type="similarity">
    <text evidence="2">Belongs to the bacterial sugar transferase family.</text>
</comment>
<dbReference type="OrthoDB" id="9808602at2"/>
<dbReference type="Pfam" id="PF13727">
    <property type="entry name" value="CoA_binding_3"/>
    <property type="match status" value="1"/>
</dbReference>
<feature type="transmembrane region" description="Helical" evidence="7">
    <location>
        <begin position="36"/>
        <end position="56"/>
    </location>
</feature>
<dbReference type="NCBIfam" id="TIGR03025">
    <property type="entry name" value="EPS_sugtrans"/>
    <property type="match status" value="1"/>
</dbReference>
<keyword evidence="5 7" id="KW-1133">Transmembrane helix</keyword>